<evidence type="ECO:0000259" key="2">
    <source>
        <dbReference type="Pfam" id="PF00850"/>
    </source>
</evidence>
<dbReference type="PANTHER" id="PTHR10625:SF26">
    <property type="entry name" value="HISTONE DEACETYLASE DOMAIN-CONTAINING PROTEIN"/>
    <property type="match status" value="1"/>
</dbReference>
<evidence type="ECO:0000256" key="1">
    <source>
        <dbReference type="SAM" id="MobiDB-lite"/>
    </source>
</evidence>
<dbReference type="EMBL" id="JAENGY010000775">
    <property type="protein sequence ID" value="KAG6956794.1"/>
    <property type="molecule type" value="Genomic_DNA"/>
</dbReference>
<dbReference type="GO" id="GO:0000118">
    <property type="term" value="C:histone deacetylase complex"/>
    <property type="evidence" value="ECO:0007669"/>
    <property type="project" value="TreeGrafter"/>
</dbReference>
<dbReference type="Proteomes" id="UP000709295">
    <property type="component" value="Unassembled WGS sequence"/>
</dbReference>
<dbReference type="Pfam" id="PF00850">
    <property type="entry name" value="Hist_deacetyl"/>
    <property type="match status" value="2"/>
</dbReference>
<protein>
    <recommendedName>
        <fullName evidence="2">Histone deacetylase domain-containing protein</fullName>
    </recommendedName>
</protein>
<feature type="region of interest" description="Disordered" evidence="1">
    <location>
        <begin position="612"/>
        <end position="640"/>
    </location>
</feature>
<evidence type="ECO:0000313" key="3">
    <source>
        <dbReference type="EMBL" id="KAG6956794.1"/>
    </source>
</evidence>
<gene>
    <name evidence="3" type="ORF">JG688_00011261</name>
</gene>
<dbReference type="GO" id="GO:0040029">
    <property type="term" value="P:epigenetic regulation of gene expression"/>
    <property type="evidence" value="ECO:0007669"/>
    <property type="project" value="TreeGrafter"/>
</dbReference>
<sequence length="1293" mass="145243">MYHCALPLPTECGASDSAAWISTMAKKEFHKVYNAQSRHSRMPTQTQILMGTMGLAALLLLMELSMLRGSGVMPADYLHAETEEGESFYPDEIMESKWADEADEADLVHLSLLHEACLTYKDSGVPWTYGLNGKVAKPSVLIDKDDPDLFEKMRECPDVDIFLPLGIRGHGYCEDSIAYTKFLESRMLPAWAIEMKYVDKKTGETFSYHDLCPKTPMIFLNHYWDGIPDSPDWPKAKPLYLMPNIEMYELKAEHYWGVDVVLCKTAICARRVQMWYQQEGNPRHTKVLYTRHTSSDVATLARTRLGEDSIKPKNWSDVQFIHAVGTSVQKGTRSVLNCWLGRPDFPPLHVYMHEDVYNGNLKNHYEKKIRGTQVNMHVGRASAEDFGKMIAESAFFMCTSLQEGYGHYINQARASGAVIISTDLPPMNEFLTPESGVLIPVKRWAFQEQMLGGQYKGEHGLKGVEGFTADLDGAGVCKAVERVLAMPPAEREAMAARAKKQYFIDLNFFASKMKELREIAREGEAPRLRTGEEDTTVMQATGKKSMWCSPPQDDDNQSHGQFRPEPEPPMESENDRLGVHTLLSLHTPPMMRLAQEKEAARHFDMHNSVISLLSSSPDSSSGSDTSSTGTDRSNGPHYMARYQSSSDVPVLNWMSLMEMDDAGAEEKDDREGTRQDIRHAMSAHNAQLAIQPPPAMMEYLDDEERYIHEVKMPIPLNTMTQEKVHRKRPAPSLVNGRFNQNGTQYSHKRQSHEPSMAMKKYFADQGSTSDGSLSATTGGKSSTLAKLATNLLHQLENEPAGTLLVYQPTCLDHHNDSHQENRQRLCVLGGPEGVLHKDRFKNLKWANVTELRPARLNDILRVHTVEYIQHLERACSNLAEQDKKYLVGTLYNMQKGDKELTYDEWLQTEHAQTCFEAEDRPSGGSFDMDSPISKSSYMAARMAAGAVCHAIDKVLNNETKNAFVVVRPPGHHAGPNGCVEGEGFHLRPEMCTCGFCLINNVCIGASYAMSNYSSPYYTPPAVSSMDSDSLLDSRKPVIVQRIAIVDFDIHHGNGTEEVIRNLIPHKQNYPLPPSWAPVQFSSYKPWRDEKDPENVFFSSIHLYDDDNFYPCSGMGPHGCSPELEKSKNIVNLPLKVLGPKYLDERLKLSSKAKRSLMEQSSKSFRDNVSKKLIPALAEFRPDLIMLSAGFDGHADDFYYFLSEDDYGWITEQITAVAEDCCDGRIVSVLEGGYNVVPSKFQRPRSKAHKGAISNFHYAAKMHNRPVDEELNSYGSLARSVASHVAGLMRASQN</sequence>
<feature type="region of interest" description="Disordered" evidence="1">
    <location>
        <begin position="721"/>
        <end position="752"/>
    </location>
</feature>
<evidence type="ECO:0000313" key="4">
    <source>
        <dbReference type="Proteomes" id="UP000709295"/>
    </source>
</evidence>
<dbReference type="PANTHER" id="PTHR10625">
    <property type="entry name" value="HISTONE DEACETYLASE HDAC1-RELATED"/>
    <property type="match status" value="1"/>
</dbReference>
<comment type="caution">
    <text evidence="3">The sequence shown here is derived from an EMBL/GenBank/DDBJ whole genome shotgun (WGS) entry which is preliminary data.</text>
</comment>
<dbReference type="GO" id="GO:0005737">
    <property type="term" value="C:cytoplasm"/>
    <property type="evidence" value="ECO:0007669"/>
    <property type="project" value="TreeGrafter"/>
</dbReference>
<dbReference type="GO" id="GO:0004407">
    <property type="term" value="F:histone deacetylase activity"/>
    <property type="evidence" value="ECO:0007669"/>
    <property type="project" value="TreeGrafter"/>
</dbReference>
<feature type="domain" description="Histone deacetylase" evidence="2">
    <location>
        <begin position="845"/>
        <end position="1012"/>
    </location>
</feature>
<feature type="domain" description="Histone deacetylase" evidence="2">
    <location>
        <begin position="1039"/>
        <end position="1235"/>
    </location>
</feature>
<name>A0A8J5IMU0_9STRA</name>
<accession>A0A8J5IMU0</accession>
<proteinExistence type="predicted"/>
<dbReference type="InterPro" id="IPR023801">
    <property type="entry name" value="His_deacetylse_dom"/>
</dbReference>
<feature type="region of interest" description="Disordered" evidence="1">
    <location>
        <begin position="540"/>
        <end position="574"/>
    </location>
</feature>
<feature type="compositionally biased region" description="Low complexity" evidence="1">
    <location>
        <begin position="612"/>
        <end position="633"/>
    </location>
</feature>
<reference evidence="3" key="1">
    <citation type="submission" date="2021-01" db="EMBL/GenBank/DDBJ databases">
        <title>Phytophthora aleatoria, a newly-described species from Pinus radiata is distinct from Phytophthora cactorum isolates based on comparative genomics.</title>
        <authorList>
            <person name="Mcdougal R."/>
            <person name="Panda P."/>
            <person name="Williams N."/>
            <person name="Studholme D.J."/>
        </authorList>
    </citation>
    <scope>NUCLEOTIDE SEQUENCE</scope>
    <source>
        <strain evidence="3">NZFS 4037</strain>
    </source>
</reference>
<keyword evidence="4" id="KW-1185">Reference proteome</keyword>
<organism evidence="3 4">
    <name type="scientific">Phytophthora aleatoria</name>
    <dbReference type="NCBI Taxonomy" id="2496075"/>
    <lineage>
        <taxon>Eukaryota</taxon>
        <taxon>Sar</taxon>
        <taxon>Stramenopiles</taxon>
        <taxon>Oomycota</taxon>
        <taxon>Peronosporomycetes</taxon>
        <taxon>Peronosporales</taxon>
        <taxon>Peronosporaceae</taxon>
        <taxon>Phytophthora</taxon>
    </lineage>
</organism>